<name>A0ABQ6TTI2_9BACT</name>
<evidence type="ECO:0000313" key="2">
    <source>
        <dbReference type="Proteomes" id="UP000798046"/>
    </source>
</evidence>
<protein>
    <submittedName>
        <fullName evidence="1">Uncharacterized protein</fullName>
    </submittedName>
</protein>
<keyword evidence="2" id="KW-1185">Reference proteome</keyword>
<proteinExistence type="predicted"/>
<reference evidence="1 2" key="1">
    <citation type="journal article" date="2020" name="Microorganisms">
        <title>Description of Three Novel Members in the Family Geobacteraceae, Oryzomonas japonicum gen. nov., sp. nov., Oryzomonas sagensis sp. nov., and Oryzomonas ruber sp. nov.</title>
        <authorList>
            <person name="Xu Z."/>
            <person name="Masuda Y."/>
            <person name="Hayakawa C."/>
            <person name="Ushijima N."/>
            <person name="Kawano K."/>
            <person name="Shiratori Y."/>
            <person name="Senoo K."/>
            <person name="Itoh H."/>
        </authorList>
    </citation>
    <scope>NUCLEOTIDE SEQUENCE [LARGE SCALE GENOMIC DNA]</scope>
    <source>
        <strain evidence="1 2">Red100</strain>
    </source>
</reference>
<dbReference type="Proteomes" id="UP000798046">
    <property type="component" value="Unassembled WGS sequence"/>
</dbReference>
<comment type="caution">
    <text evidence="1">The sequence shown here is derived from an EMBL/GenBank/DDBJ whole genome shotgun (WGS) entry which is preliminary data.</text>
</comment>
<sequence>MAIIHNVEIVWDELMDAFTSGQSDRVYFLDRYTGEVFFIPTALEDEDVWQQMDTGRDRFLEIPRFDYGVERQLMSGFVGAIQDPSLRSILNGSLAGRKPYGNIKEILSFFPEEEERLGAMKDDFLASRVKTWLDENNLFTVDSETLLSSRM</sequence>
<dbReference type="EMBL" id="VZRA01000001">
    <property type="protein sequence ID" value="KAB0672114.1"/>
    <property type="molecule type" value="Genomic_DNA"/>
</dbReference>
<gene>
    <name evidence="1" type="ORF">F6V30_05975</name>
</gene>
<evidence type="ECO:0000313" key="1">
    <source>
        <dbReference type="EMBL" id="KAB0672114.1"/>
    </source>
</evidence>
<organism evidence="1 2">
    <name type="scientific">Oryzomonas sagensis</name>
    <dbReference type="NCBI Taxonomy" id="2603857"/>
    <lineage>
        <taxon>Bacteria</taxon>
        <taxon>Pseudomonadati</taxon>
        <taxon>Thermodesulfobacteriota</taxon>
        <taxon>Desulfuromonadia</taxon>
        <taxon>Geobacterales</taxon>
        <taxon>Geobacteraceae</taxon>
        <taxon>Oryzomonas</taxon>
    </lineage>
</organism>
<dbReference type="RefSeq" id="WP_151155841.1">
    <property type="nucleotide sequence ID" value="NZ_VZRA01000001.1"/>
</dbReference>
<accession>A0ABQ6TTI2</accession>
<dbReference type="InterPro" id="IPR005361">
    <property type="entry name" value="UPF0158"/>
</dbReference>
<dbReference type="Pfam" id="PF03682">
    <property type="entry name" value="UPF0158"/>
    <property type="match status" value="1"/>
</dbReference>